<gene>
    <name evidence="4" type="ORF">ABFY20_15550</name>
</gene>
<dbReference type="GO" id="GO:0051287">
    <property type="term" value="F:NAD binding"/>
    <property type="evidence" value="ECO:0007669"/>
    <property type="project" value="InterPro"/>
</dbReference>
<evidence type="ECO:0000313" key="4">
    <source>
        <dbReference type="EMBL" id="XDI04740.1"/>
    </source>
</evidence>
<keyword evidence="1" id="KW-0560">Oxidoreductase</keyword>
<protein>
    <submittedName>
        <fullName evidence="4">Hydroxyacid dehydrogenase</fullName>
    </submittedName>
</protein>
<evidence type="ECO:0000256" key="1">
    <source>
        <dbReference type="ARBA" id="ARBA00023002"/>
    </source>
</evidence>
<dbReference type="InterPro" id="IPR029753">
    <property type="entry name" value="D-isomer_DH_CS"/>
</dbReference>
<dbReference type="CDD" id="cd12167">
    <property type="entry name" value="2-Hacid_dh_8"/>
    <property type="match status" value="1"/>
</dbReference>
<dbReference type="EMBL" id="CP162511">
    <property type="protein sequence ID" value="XDI04740.1"/>
    <property type="molecule type" value="Genomic_DNA"/>
</dbReference>
<dbReference type="GO" id="GO:0005829">
    <property type="term" value="C:cytosol"/>
    <property type="evidence" value="ECO:0007669"/>
    <property type="project" value="TreeGrafter"/>
</dbReference>
<dbReference type="RefSeq" id="WP_368497147.1">
    <property type="nucleotide sequence ID" value="NZ_CP162511.1"/>
</dbReference>
<dbReference type="GO" id="GO:0016618">
    <property type="term" value="F:hydroxypyruvate reductase [NAD(P)H] activity"/>
    <property type="evidence" value="ECO:0007669"/>
    <property type="project" value="TreeGrafter"/>
</dbReference>
<dbReference type="SUPFAM" id="SSF51735">
    <property type="entry name" value="NAD(P)-binding Rossmann-fold domains"/>
    <property type="match status" value="1"/>
</dbReference>
<dbReference type="Gene3D" id="3.40.50.720">
    <property type="entry name" value="NAD(P)-binding Rossmann-like Domain"/>
    <property type="match status" value="2"/>
</dbReference>
<dbReference type="SUPFAM" id="SSF52283">
    <property type="entry name" value="Formate/glycerate dehydrogenase catalytic domain-like"/>
    <property type="match status" value="1"/>
</dbReference>
<name>A0AB39BED5_9MICO</name>
<accession>A0AB39BED5</accession>
<organism evidence="4">
    <name type="scientific">Herbiconiux sp. A18JL235</name>
    <dbReference type="NCBI Taxonomy" id="3152363"/>
    <lineage>
        <taxon>Bacteria</taxon>
        <taxon>Bacillati</taxon>
        <taxon>Actinomycetota</taxon>
        <taxon>Actinomycetes</taxon>
        <taxon>Micrococcales</taxon>
        <taxon>Microbacteriaceae</taxon>
        <taxon>Herbiconiux</taxon>
    </lineage>
</organism>
<keyword evidence="2" id="KW-0520">NAD</keyword>
<dbReference type="GO" id="GO:0030267">
    <property type="term" value="F:glyoxylate reductase (NADPH) activity"/>
    <property type="evidence" value="ECO:0007669"/>
    <property type="project" value="TreeGrafter"/>
</dbReference>
<reference evidence="4" key="1">
    <citation type="submission" date="2024-05" db="EMBL/GenBank/DDBJ databases">
        <title>Herbiconiux sp. A18JL235.</title>
        <authorList>
            <person name="Zhang G."/>
        </authorList>
    </citation>
    <scope>NUCLEOTIDE SEQUENCE</scope>
    <source>
        <strain evidence="4">A18JL235</strain>
    </source>
</reference>
<dbReference type="Pfam" id="PF02826">
    <property type="entry name" value="2-Hacid_dh_C"/>
    <property type="match status" value="1"/>
</dbReference>
<evidence type="ECO:0000259" key="3">
    <source>
        <dbReference type="Pfam" id="PF02826"/>
    </source>
</evidence>
<evidence type="ECO:0000256" key="2">
    <source>
        <dbReference type="ARBA" id="ARBA00023027"/>
    </source>
</evidence>
<dbReference type="PANTHER" id="PTHR10996:SF178">
    <property type="entry name" value="2-HYDROXYACID DEHYDROGENASE YGL185C-RELATED"/>
    <property type="match status" value="1"/>
</dbReference>
<dbReference type="PROSITE" id="PS00670">
    <property type="entry name" value="D_2_HYDROXYACID_DH_2"/>
    <property type="match status" value="1"/>
</dbReference>
<feature type="domain" description="D-isomer specific 2-hydroxyacid dehydrogenase NAD-binding" evidence="3">
    <location>
        <begin position="121"/>
        <end position="292"/>
    </location>
</feature>
<dbReference type="InterPro" id="IPR050223">
    <property type="entry name" value="D-isomer_2-hydroxyacid_DH"/>
</dbReference>
<dbReference type="InterPro" id="IPR036291">
    <property type="entry name" value="NAD(P)-bd_dom_sf"/>
</dbReference>
<dbReference type="AlphaFoldDB" id="A0AB39BED5"/>
<sequence length="332" mass="35185">MTAGRPKALLSMWSDVVQEVFPPALRAELEQVVELLDPRPLTSLDDAVAGCLPEAEVLVTSWGALPVDDELLARAPKLRAVFHAAGSIKGTVHDAGWRAGLVVTSAAALGAQPVIEYTVAVITLAAHRIFPLAQSYREGSFVPVRGRRGRPGTTVGIVGASAIGRGVIERLVDDGWDVSVYDPVVDPAVVAGLGARQVELDELCASSDIVSLHAPDVAATRRMMDARRLALMRDGATLVNTARGALVDHDALRVECASGRLDAILDVTDPEPLEPGDLLLRLPNVFCTPHAAGVQGTEVASLGAFMVEELRRYGRGEPLHGAIDHRLLPVLA</sequence>
<proteinExistence type="predicted"/>
<dbReference type="PANTHER" id="PTHR10996">
    <property type="entry name" value="2-HYDROXYACID DEHYDROGENASE-RELATED"/>
    <property type="match status" value="1"/>
</dbReference>
<dbReference type="InterPro" id="IPR006140">
    <property type="entry name" value="D-isomer_DH_NAD-bd"/>
</dbReference>